<evidence type="ECO:0000313" key="15">
    <source>
        <dbReference type="WBParaSite" id="HPBE_0001514601-mRNA-1"/>
    </source>
</evidence>
<dbReference type="InterPro" id="IPR000716">
    <property type="entry name" value="Thyroglobulin_1"/>
</dbReference>
<dbReference type="InterPro" id="IPR050098">
    <property type="entry name" value="TFPI/VKTCI-like"/>
</dbReference>
<reference evidence="15" key="2">
    <citation type="submission" date="2019-09" db="UniProtKB">
        <authorList>
            <consortium name="WormBaseParasite"/>
        </authorList>
    </citation>
    <scope>IDENTIFICATION</scope>
</reference>
<dbReference type="FunFam" id="4.10.410.10:FF:000020">
    <property type="entry name" value="Collagen, type VI, alpha 3"/>
    <property type="match status" value="1"/>
</dbReference>
<evidence type="ECO:0000256" key="4">
    <source>
        <dbReference type="ARBA" id="ARBA00022900"/>
    </source>
</evidence>
<keyword evidence="5 8" id="KW-1015">Disulfide bond</keyword>
<gene>
    <name evidence="13" type="ORF">HPBE_LOCUS15145</name>
</gene>
<dbReference type="Gene3D" id="4.10.800.10">
    <property type="entry name" value="Thyroglobulin type-1"/>
    <property type="match status" value="1"/>
</dbReference>
<name>A0A183G1P8_HELPZ</name>
<dbReference type="InterPro" id="IPR036880">
    <property type="entry name" value="Kunitz_BPTI_sf"/>
</dbReference>
<evidence type="ECO:0000256" key="3">
    <source>
        <dbReference type="ARBA" id="ARBA00022690"/>
    </source>
</evidence>
<dbReference type="SUPFAM" id="SSF57362">
    <property type="entry name" value="BPTI-like"/>
    <property type="match status" value="2"/>
</dbReference>
<accession>A0A183G1P8</accession>
<keyword evidence="6" id="KW-0800">Toxin</keyword>
<evidence type="ECO:0000313" key="13">
    <source>
        <dbReference type="EMBL" id="VDP01904.1"/>
    </source>
</evidence>
<dbReference type="SMART" id="SM00211">
    <property type="entry name" value="TY"/>
    <property type="match status" value="1"/>
</dbReference>
<evidence type="ECO:0000256" key="1">
    <source>
        <dbReference type="ARBA" id="ARBA00004613"/>
    </source>
</evidence>
<feature type="chain" id="PRO_5044551799" evidence="10">
    <location>
        <begin position="19"/>
        <end position="382"/>
    </location>
</feature>
<dbReference type="EMBL" id="UZAH01028713">
    <property type="protein sequence ID" value="VDP01904.1"/>
    <property type="molecule type" value="Genomic_DNA"/>
</dbReference>
<evidence type="ECO:0000256" key="6">
    <source>
        <dbReference type="ARBA" id="ARBA00023240"/>
    </source>
</evidence>
<feature type="disulfide bond" evidence="8">
    <location>
        <begin position="128"/>
        <end position="135"/>
    </location>
</feature>
<keyword evidence="4" id="KW-0722">Serine protease inhibitor</keyword>
<evidence type="ECO:0000256" key="9">
    <source>
        <dbReference type="SAM" id="MobiDB-lite"/>
    </source>
</evidence>
<evidence type="ECO:0000256" key="2">
    <source>
        <dbReference type="ARBA" id="ARBA00022525"/>
    </source>
</evidence>
<dbReference type="PROSITE" id="PS00280">
    <property type="entry name" value="BPTI_KUNITZ_1"/>
    <property type="match status" value="1"/>
</dbReference>
<dbReference type="Gene3D" id="4.10.410.10">
    <property type="entry name" value="Pancreatic trypsin inhibitor Kunitz domain"/>
    <property type="match status" value="2"/>
</dbReference>
<evidence type="ECO:0000256" key="8">
    <source>
        <dbReference type="PROSITE-ProRule" id="PRU00500"/>
    </source>
</evidence>
<evidence type="ECO:0000256" key="7">
    <source>
        <dbReference type="ARBA" id="ARBA00034146"/>
    </source>
</evidence>
<accession>A0A3P8BAQ8</accession>
<feature type="domain" description="BPTI/Kunitz inhibitor" evidence="11">
    <location>
        <begin position="172"/>
        <end position="222"/>
    </location>
</feature>
<dbReference type="CDD" id="cd00191">
    <property type="entry name" value="TY"/>
    <property type="match status" value="1"/>
</dbReference>
<dbReference type="PROSITE" id="PS51162">
    <property type="entry name" value="THYROGLOBULIN_1_2"/>
    <property type="match status" value="1"/>
</dbReference>
<dbReference type="GO" id="GO:0004867">
    <property type="term" value="F:serine-type endopeptidase inhibitor activity"/>
    <property type="evidence" value="ECO:0007669"/>
    <property type="project" value="UniProtKB-KW"/>
</dbReference>
<dbReference type="CDD" id="cd00109">
    <property type="entry name" value="Kunitz-type"/>
    <property type="match status" value="1"/>
</dbReference>
<keyword evidence="3" id="KW-0646">Protease inhibitor</keyword>
<dbReference type="WBParaSite" id="HPBE_0001514601-mRNA-1">
    <property type="protein sequence ID" value="HPBE_0001514601-mRNA-1"/>
    <property type="gene ID" value="HPBE_0001514601"/>
</dbReference>
<reference evidence="13 14" key="1">
    <citation type="submission" date="2018-11" db="EMBL/GenBank/DDBJ databases">
        <authorList>
            <consortium name="Pathogen Informatics"/>
        </authorList>
    </citation>
    <scope>NUCLEOTIDE SEQUENCE [LARGE SCALE GENOMIC DNA]</scope>
</reference>
<dbReference type="PROSITE" id="PS50279">
    <property type="entry name" value="BPTI_KUNITZ_2"/>
    <property type="match status" value="1"/>
</dbReference>
<evidence type="ECO:0000313" key="14">
    <source>
        <dbReference type="Proteomes" id="UP000050761"/>
    </source>
</evidence>
<sequence>MRFLALLTACAVVAAVDAVDPCKRQPFRGRCPSKNGESPKRSQFVLRYYMRNGECVSYPYGHCASDESEPQLYRYKEECEDACINPPPANLGAPKDEFEQTYGTIGPVVNGVQTDQRNPSSTSTTTQCEPDGRQCFCVDSRGIEIANSRTRNGQKPDCDGIQSSSVPRTKECVGGAVRGPCSATMNRWYYDEQEAKCNRFSYSGCGGNGNNYDSEDACIQRCAPPPMGLPRCEKGEPLKTKLGVTVNCAKSDCPYGYKCSIVQQTSVCCPENNKIIGLQTSASTDVCSLPKERGPCDKYELRFYFNAELKVSFRASSFANVNNSAEYFKRAEPRENIPTTPRPAQSNRVHSFRTTQGIRITPGTFTRSEEAAVAHERFVCGA</sequence>
<keyword evidence="6" id="KW-1199">Hemostasis impairing toxin</keyword>
<organism evidence="14 15">
    <name type="scientific">Heligmosomoides polygyrus</name>
    <name type="common">Parasitic roundworm</name>
    <dbReference type="NCBI Taxonomy" id="6339"/>
    <lineage>
        <taxon>Eukaryota</taxon>
        <taxon>Metazoa</taxon>
        <taxon>Ecdysozoa</taxon>
        <taxon>Nematoda</taxon>
        <taxon>Chromadorea</taxon>
        <taxon>Rhabditida</taxon>
        <taxon>Rhabditina</taxon>
        <taxon>Rhabditomorpha</taxon>
        <taxon>Strongyloidea</taxon>
        <taxon>Heligmosomidae</taxon>
        <taxon>Heligmosomoides</taxon>
    </lineage>
</organism>
<proteinExistence type="predicted"/>
<keyword evidence="10" id="KW-0732">Signal</keyword>
<feature type="compositionally biased region" description="Polar residues" evidence="9">
    <location>
        <begin position="111"/>
        <end position="128"/>
    </location>
</feature>
<dbReference type="Pfam" id="PF00086">
    <property type="entry name" value="Thyroglobulin_1"/>
    <property type="match status" value="1"/>
</dbReference>
<keyword evidence="2" id="KW-0964">Secreted</keyword>
<comment type="caution">
    <text evidence="8">Lacks conserved residue(s) required for the propagation of feature annotation.</text>
</comment>
<dbReference type="SMART" id="SM00131">
    <property type="entry name" value="KU"/>
    <property type="match status" value="1"/>
</dbReference>
<evidence type="ECO:0000259" key="11">
    <source>
        <dbReference type="PROSITE" id="PS50279"/>
    </source>
</evidence>
<dbReference type="AlphaFoldDB" id="A0A183G1P8"/>
<evidence type="ECO:0000259" key="12">
    <source>
        <dbReference type="PROSITE" id="PS51162"/>
    </source>
</evidence>
<dbReference type="InterPro" id="IPR036857">
    <property type="entry name" value="Thyroglobulin_1_sf"/>
</dbReference>
<protein>
    <submittedName>
        <fullName evidence="15">Kunitz/Bovine pancreatic trypsin inhibitor domain protein</fullName>
    </submittedName>
</protein>
<keyword evidence="14" id="KW-1185">Reference proteome</keyword>
<feature type="region of interest" description="Disordered" evidence="9">
    <location>
        <begin position="110"/>
        <end position="129"/>
    </location>
</feature>
<dbReference type="GO" id="GO:0005615">
    <property type="term" value="C:extracellular space"/>
    <property type="evidence" value="ECO:0007669"/>
    <property type="project" value="TreeGrafter"/>
</dbReference>
<keyword evidence="7" id="KW-1203">Blood coagulation cascade inhibiting toxin</keyword>
<dbReference type="PANTHER" id="PTHR10083">
    <property type="entry name" value="KUNITZ-TYPE PROTEASE INHIBITOR-RELATED"/>
    <property type="match status" value="1"/>
</dbReference>
<dbReference type="OrthoDB" id="4473401at2759"/>
<feature type="domain" description="Thyroglobulin type-1" evidence="12">
    <location>
        <begin position="76"/>
        <end position="158"/>
    </location>
</feature>
<feature type="signal peptide" evidence="10">
    <location>
        <begin position="1"/>
        <end position="18"/>
    </location>
</feature>
<dbReference type="PRINTS" id="PR00759">
    <property type="entry name" value="BASICPTASE"/>
</dbReference>
<evidence type="ECO:0000256" key="10">
    <source>
        <dbReference type="SAM" id="SignalP"/>
    </source>
</evidence>
<dbReference type="InterPro" id="IPR020901">
    <property type="entry name" value="Prtase_inh_Kunz-CS"/>
</dbReference>
<evidence type="ECO:0000256" key="5">
    <source>
        <dbReference type="ARBA" id="ARBA00023157"/>
    </source>
</evidence>
<dbReference type="SMART" id="SM00289">
    <property type="entry name" value="WR1"/>
    <property type="match status" value="1"/>
</dbReference>
<dbReference type="Proteomes" id="UP000050761">
    <property type="component" value="Unassembled WGS sequence"/>
</dbReference>
<dbReference type="SUPFAM" id="SSF57610">
    <property type="entry name" value="Thyroglobulin type-1 domain"/>
    <property type="match status" value="1"/>
</dbReference>
<comment type="subcellular location">
    <subcellularLocation>
        <location evidence="1">Secreted</location>
    </subcellularLocation>
</comment>
<dbReference type="Pfam" id="PF00014">
    <property type="entry name" value="Kunitz_BPTI"/>
    <property type="match status" value="1"/>
</dbReference>
<dbReference type="InterPro" id="IPR002223">
    <property type="entry name" value="Kunitz_BPTI"/>
</dbReference>
<dbReference type="PANTHER" id="PTHR10083:SF376">
    <property type="entry name" value="SERINE PEPTIDASE INHIBITOR, KUNITZ TYPE, 3"/>
    <property type="match status" value="1"/>
</dbReference>
<dbReference type="InterPro" id="IPR006150">
    <property type="entry name" value="Cys_repeat_1"/>
</dbReference>